<sequence length="154" mass="16884">MNKNIFLSSILCGLCLTPFAASANDKVEKVYDTQRYQKACKGKSQGAQVSFAYRGIIWNGTCEPQFFPSVKNSSIAGDEPELTSACSGDTGATTVNINGTEVKGKCTLGFMAPRPSSQPQMQMQQSQPQMHMQHAQPEMQTQPQMQPKPEMQSQ</sequence>
<dbReference type="EMBL" id="VSSQ01122952">
    <property type="protein sequence ID" value="MPN54583.1"/>
    <property type="molecule type" value="Genomic_DNA"/>
</dbReference>
<feature type="region of interest" description="Disordered" evidence="1">
    <location>
        <begin position="111"/>
        <end position="154"/>
    </location>
</feature>
<dbReference type="AlphaFoldDB" id="A0A645J538"/>
<accession>A0A645J538</accession>
<protein>
    <submittedName>
        <fullName evidence="2">Uncharacterized protein</fullName>
    </submittedName>
</protein>
<comment type="caution">
    <text evidence="2">The sequence shown here is derived from an EMBL/GenBank/DDBJ whole genome shotgun (WGS) entry which is preliminary data.</text>
</comment>
<evidence type="ECO:0000256" key="1">
    <source>
        <dbReference type="SAM" id="MobiDB-lite"/>
    </source>
</evidence>
<reference evidence="2" key="1">
    <citation type="submission" date="2019-08" db="EMBL/GenBank/DDBJ databases">
        <authorList>
            <person name="Kucharzyk K."/>
            <person name="Murdoch R.W."/>
            <person name="Higgins S."/>
            <person name="Loffler F."/>
        </authorList>
    </citation>
    <scope>NUCLEOTIDE SEQUENCE</scope>
</reference>
<gene>
    <name evidence="2" type="ORF">SDC9_202254</name>
</gene>
<organism evidence="2">
    <name type="scientific">bioreactor metagenome</name>
    <dbReference type="NCBI Taxonomy" id="1076179"/>
    <lineage>
        <taxon>unclassified sequences</taxon>
        <taxon>metagenomes</taxon>
        <taxon>ecological metagenomes</taxon>
    </lineage>
</organism>
<name>A0A645J538_9ZZZZ</name>
<evidence type="ECO:0000313" key="2">
    <source>
        <dbReference type="EMBL" id="MPN54583.1"/>
    </source>
</evidence>
<proteinExistence type="predicted"/>